<gene>
    <name evidence="12" type="ORF">B5E75_04235</name>
</gene>
<dbReference type="SUPFAM" id="SSF64438">
    <property type="entry name" value="CNF1/YfiH-like putative cysteine hydrolases"/>
    <property type="match status" value="1"/>
</dbReference>
<dbReference type="Proteomes" id="UP000195305">
    <property type="component" value="Unassembled WGS sequence"/>
</dbReference>
<dbReference type="InterPro" id="IPR003730">
    <property type="entry name" value="Cu_polyphenol_OxRdtase"/>
</dbReference>
<comment type="function">
    <text evidence="2">Purine nucleoside enzyme that catalyzes the phosphorolysis of adenosine and inosine nucleosides, yielding D-ribose 1-phosphate and the respective free bases, adenine and hypoxanthine. Also catalyzes the phosphorolysis of S-methyl-5'-thioadenosine into adenine and S-methyl-5-thio-alpha-D-ribose 1-phosphate. Also has adenosine deaminase activity.</text>
</comment>
<evidence type="ECO:0000256" key="11">
    <source>
        <dbReference type="RuleBase" id="RU361274"/>
    </source>
</evidence>
<sequence length="251" mass="29368">MKLIEWNCFNEIEAYTTCREDHGRIMNMSFNGIDDQQVLENRQRLAKTLHSDLSQMVATLQQHTTRFIEVHHSDGGRGMWSRDDALIGYDAMYTRDRHLWLWTFHADCCPVLLYCRDQKIVAAIHSGWKGTVGEIVKKVTQHLIENEGCQPQHIYAYIGPSIEQRHFEAKDDIIDLVKKMSFDTSRFYIQKEDGAYLLDSKGLIQQQLLELHVPQSHITVSPYCTIENEDLFFSYRRDKSPHRHITLISLK</sequence>
<reference evidence="12 13" key="1">
    <citation type="journal article" date="2018" name="BMC Genomics">
        <title>Whole genome sequencing and function prediction of 133 gut anaerobes isolated from chicken caecum in pure cultures.</title>
        <authorList>
            <person name="Medvecky M."/>
            <person name="Cejkova D."/>
            <person name="Polansky O."/>
            <person name="Karasova D."/>
            <person name="Kubasova T."/>
            <person name="Cizek A."/>
            <person name="Rychlik I."/>
        </authorList>
    </citation>
    <scope>NUCLEOTIDE SEQUENCE [LARGE SCALE GENOMIC DNA]</scope>
    <source>
        <strain evidence="12 13">An13</strain>
    </source>
</reference>
<keyword evidence="6" id="KW-0378">Hydrolase</keyword>
<keyword evidence="13" id="KW-1185">Reference proteome</keyword>
<evidence type="ECO:0000256" key="10">
    <source>
        <dbReference type="ARBA" id="ARBA00049893"/>
    </source>
</evidence>
<comment type="catalytic activity">
    <reaction evidence="10">
        <text>S-methyl-5'-thioadenosine + phosphate = 5-(methylsulfanyl)-alpha-D-ribose 1-phosphate + adenine</text>
        <dbReference type="Rhea" id="RHEA:11852"/>
        <dbReference type="ChEBI" id="CHEBI:16708"/>
        <dbReference type="ChEBI" id="CHEBI:17509"/>
        <dbReference type="ChEBI" id="CHEBI:43474"/>
        <dbReference type="ChEBI" id="CHEBI:58533"/>
        <dbReference type="EC" id="2.4.2.28"/>
    </reaction>
    <physiologicalReaction direction="left-to-right" evidence="10">
        <dbReference type="Rhea" id="RHEA:11853"/>
    </physiologicalReaction>
</comment>
<evidence type="ECO:0000313" key="12">
    <source>
        <dbReference type="EMBL" id="OUQ35241.1"/>
    </source>
</evidence>
<protein>
    <recommendedName>
        <fullName evidence="11">Purine nucleoside phosphorylase</fullName>
    </recommendedName>
</protein>
<accession>A0A1Y4T224</accession>
<dbReference type="GO" id="GO:0017061">
    <property type="term" value="F:S-methyl-5-thioadenosine phosphorylase activity"/>
    <property type="evidence" value="ECO:0007669"/>
    <property type="project" value="UniProtKB-EC"/>
</dbReference>
<dbReference type="Gene3D" id="3.60.140.10">
    <property type="entry name" value="CNF1/YfiH-like putative cysteine hydrolases"/>
    <property type="match status" value="1"/>
</dbReference>
<evidence type="ECO:0000256" key="2">
    <source>
        <dbReference type="ARBA" id="ARBA00003215"/>
    </source>
</evidence>
<evidence type="ECO:0000256" key="1">
    <source>
        <dbReference type="ARBA" id="ARBA00000553"/>
    </source>
</evidence>
<evidence type="ECO:0000256" key="7">
    <source>
        <dbReference type="ARBA" id="ARBA00022833"/>
    </source>
</evidence>
<dbReference type="GO" id="GO:0016787">
    <property type="term" value="F:hydrolase activity"/>
    <property type="evidence" value="ECO:0007669"/>
    <property type="project" value="UniProtKB-KW"/>
</dbReference>
<dbReference type="AlphaFoldDB" id="A0A1Y4T224"/>
<evidence type="ECO:0000256" key="6">
    <source>
        <dbReference type="ARBA" id="ARBA00022801"/>
    </source>
</evidence>
<dbReference type="InterPro" id="IPR038371">
    <property type="entry name" value="Cu_polyphenol_OxRdtase_sf"/>
</dbReference>
<dbReference type="EMBL" id="NFLJ01000009">
    <property type="protein sequence ID" value="OUQ35241.1"/>
    <property type="molecule type" value="Genomic_DNA"/>
</dbReference>
<organism evidence="12 13">
    <name type="scientific">Massilimicrobiota timonensis</name>
    <dbReference type="NCBI Taxonomy" id="1776392"/>
    <lineage>
        <taxon>Bacteria</taxon>
        <taxon>Bacillati</taxon>
        <taxon>Bacillota</taxon>
        <taxon>Erysipelotrichia</taxon>
        <taxon>Erysipelotrichales</taxon>
        <taxon>Erysipelotrichaceae</taxon>
        <taxon>Massilimicrobiota</taxon>
    </lineage>
</organism>
<comment type="catalytic activity">
    <reaction evidence="8">
        <text>adenosine + H2O + H(+) = inosine + NH4(+)</text>
        <dbReference type="Rhea" id="RHEA:24408"/>
        <dbReference type="ChEBI" id="CHEBI:15377"/>
        <dbReference type="ChEBI" id="CHEBI:15378"/>
        <dbReference type="ChEBI" id="CHEBI:16335"/>
        <dbReference type="ChEBI" id="CHEBI:17596"/>
        <dbReference type="ChEBI" id="CHEBI:28938"/>
        <dbReference type="EC" id="3.5.4.4"/>
    </reaction>
    <physiologicalReaction direction="left-to-right" evidence="8">
        <dbReference type="Rhea" id="RHEA:24409"/>
    </physiologicalReaction>
</comment>
<dbReference type="InterPro" id="IPR011324">
    <property type="entry name" value="Cytotoxic_necrot_fac-like_cat"/>
</dbReference>
<dbReference type="NCBIfam" id="TIGR00726">
    <property type="entry name" value="peptidoglycan editing factor PgeF"/>
    <property type="match status" value="1"/>
</dbReference>
<dbReference type="CDD" id="cd16833">
    <property type="entry name" value="YfiH"/>
    <property type="match status" value="1"/>
</dbReference>
<dbReference type="GO" id="GO:0005507">
    <property type="term" value="F:copper ion binding"/>
    <property type="evidence" value="ECO:0007669"/>
    <property type="project" value="TreeGrafter"/>
</dbReference>
<comment type="catalytic activity">
    <reaction evidence="9">
        <text>adenosine + phosphate = alpha-D-ribose 1-phosphate + adenine</text>
        <dbReference type="Rhea" id="RHEA:27642"/>
        <dbReference type="ChEBI" id="CHEBI:16335"/>
        <dbReference type="ChEBI" id="CHEBI:16708"/>
        <dbReference type="ChEBI" id="CHEBI:43474"/>
        <dbReference type="ChEBI" id="CHEBI:57720"/>
        <dbReference type="EC" id="2.4.2.1"/>
    </reaction>
    <physiologicalReaction direction="left-to-right" evidence="9">
        <dbReference type="Rhea" id="RHEA:27643"/>
    </physiologicalReaction>
</comment>
<dbReference type="Pfam" id="PF02578">
    <property type="entry name" value="Cu-oxidase_4"/>
    <property type="match status" value="1"/>
</dbReference>
<evidence type="ECO:0000256" key="3">
    <source>
        <dbReference type="ARBA" id="ARBA00007353"/>
    </source>
</evidence>
<evidence type="ECO:0000313" key="13">
    <source>
        <dbReference type="Proteomes" id="UP000195305"/>
    </source>
</evidence>
<comment type="caution">
    <text evidence="12">The sequence shown here is derived from an EMBL/GenBank/DDBJ whole genome shotgun (WGS) entry which is preliminary data.</text>
</comment>
<evidence type="ECO:0000256" key="5">
    <source>
        <dbReference type="ARBA" id="ARBA00022723"/>
    </source>
</evidence>
<proteinExistence type="inferred from homology"/>
<evidence type="ECO:0000256" key="9">
    <source>
        <dbReference type="ARBA" id="ARBA00048968"/>
    </source>
</evidence>
<keyword evidence="5" id="KW-0479">Metal-binding</keyword>
<dbReference type="PANTHER" id="PTHR30616:SF2">
    <property type="entry name" value="PURINE NUCLEOSIDE PHOSPHORYLASE LACC1"/>
    <property type="match status" value="1"/>
</dbReference>
<keyword evidence="4" id="KW-0808">Transferase</keyword>
<keyword evidence="7" id="KW-0862">Zinc</keyword>
<evidence type="ECO:0000256" key="4">
    <source>
        <dbReference type="ARBA" id="ARBA00022679"/>
    </source>
</evidence>
<comment type="catalytic activity">
    <reaction evidence="1">
        <text>inosine + phosphate = alpha-D-ribose 1-phosphate + hypoxanthine</text>
        <dbReference type="Rhea" id="RHEA:27646"/>
        <dbReference type="ChEBI" id="CHEBI:17368"/>
        <dbReference type="ChEBI" id="CHEBI:17596"/>
        <dbReference type="ChEBI" id="CHEBI:43474"/>
        <dbReference type="ChEBI" id="CHEBI:57720"/>
        <dbReference type="EC" id="2.4.2.1"/>
    </reaction>
    <physiologicalReaction direction="left-to-right" evidence="1">
        <dbReference type="Rhea" id="RHEA:27647"/>
    </physiologicalReaction>
</comment>
<name>A0A1Y4T224_9FIRM</name>
<evidence type="ECO:0000256" key="8">
    <source>
        <dbReference type="ARBA" id="ARBA00047989"/>
    </source>
</evidence>
<dbReference type="RefSeq" id="WP_087357547.1">
    <property type="nucleotide sequence ID" value="NZ_JACJKO010000001.1"/>
</dbReference>
<comment type="similarity">
    <text evidence="3 11">Belongs to the purine nucleoside phosphorylase YfiH/LACC1 family.</text>
</comment>
<dbReference type="PANTHER" id="PTHR30616">
    <property type="entry name" value="UNCHARACTERIZED PROTEIN YFIH"/>
    <property type="match status" value="1"/>
</dbReference>
<dbReference type="OrthoDB" id="4279at2"/>